<dbReference type="EMBL" id="GCKF01044940">
    <property type="protein sequence ID" value="JAG93996.1"/>
    <property type="molecule type" value="Transcribed_RNA"/>
</dbReference>
<organism evidence="2">
    <name type="scientific">Araucaria cunninghamii</name>
    <name type="common">Hoop pine</name>
    <name type="synonym">Moreton Bay pine</name>
    <dbReference type="NCBI Taxonomy" id="56994"/>
    <lineage>
        <taxon>Eukaryota</taxon>
        <taxon>Viridiplantae</taxon>
        <taxon>Streptophyta</taxon>
        <taxon>Embryophyta</taxon>
        <taxon>Tracheophyta</taxon>
        <taxon>Spermatophyta</taxon>
        <taxon>Pinopsida</taxon>
        <taxon>Pinidae</taxon>
        <taxon>Conifers II</taxon>
        <taxon>Araucariales</taxon>
        <taxon>Araucariaceae</taxon>
        <taxon>Araucaria</taxon>
    </lineage>
</organism>
<dbReference type="InterPro" id="IPR025475">
    <property type="entry name" value="DUF4326"/>
</dbReference>
<evidence type="ECO:0000259" key="1">
    <source>
        <dbReference type="Pfam" id="PF14216"/>
    </source>
</evidence>
<dbReference type="AlphaFoldDB" id="A0A0D6QU71"/>
<evidence type="ECO:0000313" key="2">
    <source>
        <dbReference type="EMBL" id="JAG93996.1"/>
    </source>
</evidence>
<dbReference type="Pfam" id="PF14216">
    <property type="entry name" value="DUF4326"/>
    <property type="match status" value="1"/>
</dbReference>
<sequence length="113" mass="13158">MINVVNKRVFKGEHGIFIGRGSPLGNDWSHKKGTKAKYIVDSVEDAVREYEKDLLLKIKLKDKTVCDELNRLYKYHKEHGELNLICYCKWKGDEPCHGDVIKNILENVDKRND</sequence>
<reference evidence="2" key="1">
    <citation type="submission" date="2015-03" db="EMBL/GenBank/DDBJ databases">
        <title>A transcriptome of Araucaria cunninghamii, an australian fine timber species.</title>
        <authorList>
            <person name="Jing Yi C.J.Y."/>
            <person name="Yin San L.Y.S."/>
            <person name="Abdul Karim S.S."/>
            <person name="Wan Azmi N.N."/>
            <person name="Hercus R.R."/>
            <person name="Croft L.L."/>
        </authorList>
    </citation>
    <scope>NUCLEOTIDE SEQUENCE</scope>
    <source>
        <strain evidence="2">MI0301</strain>
        <tissue evidence="2">Leaf</tissue>
    </source>
</reference>
<name>A0A0D6QU71_ARACU</name>
<protein>
    <recommendedName>
        <fullName evidence="1">DUF4326 domain-containing protein</fullName>
    </recommendedName>
</protein>
<proteinExistence type="predicted"/>
<accession>A0A0D6QU71</accession>
<feature type="domain" description="DUF4326" evidence="1">
    <location>
        <begin position="11"/>
        <end position="102"/>
    </location>
</feature>